<comment type="similarity">
    <text evidence="1 9">Belongs to the peptidase S11 family.</text>
</comment>
<reference evidence="14" key="2">
    <citation type="submission" date="2023-01" db="EMBL/GenBank/DDBJ databases">
        <authorList>
            <person name="Sun Q."/>
            <person name="Evtushenko L."/>
        </authorList>
    </citation>
    <scope>NUCLEOTIDE SEQUENCE</scope>
    <source>
        <strain evidence="14">VKM Ac-1321</strain>
    </source>
</reference>
<keyword evidence="6" id="KW-0961">Cell wall biogenesis/degradation</keyword>
<evidence type="ECO:0000256" key="12">
    <source>
        <dbReference type="SAM" id="SignalP"/>
    </source>
</evidence>
<evidence type="ECO:0000313" key="14">
    <source>
        <dbReference type="EMBL" id="GLL02333.1"/>
    </source>
</evidence>
<accession>A0A9W6KIV3</accession>
<keyword evidence="4" id="KW-0133">Cell shape</keyword>
<evidence type="ECO:0000256" key="2">
    <source>
        <dbReference type="ARBA" id="ARBA00022729"/>
    </source>
</evidence>
<keyword evidence="5" id="KW-0573">Peptidoglycan synthesis</keyword>
<evidence type="ECO:0000256" key="4">
    <source>
        <dbReference type="ARBA" id="ARBA00022960"/>
    </source>
</evidence>
<keyword evidence="3" id="KW-0378">Hydrolase</keyword>
<feature type="active site" description="Acyl-ester intermediate" evidence="7">
    <location>
        <position position="110"/>
    </location>
</feature>
<dbReference type="RefSeq" id="WP_261959185.1">
    <property type="nucleotide sequence ID" value="NZ_BAAAXA010000001.1"/>
</dbReference>
<evidence type="ECO:0000256" key="10">
    <source>
        <dbReference type="SAM" id="MobiDB-lite"/>
    </source>
</evidence>
<feature type="chain" id="PRO_5040853447" evidence="12">
    <location>
        <begin position="28"/>
        <end position="408"/>
    </location>
</feature>
<keyword evidence="11" id="KW-0472">Membrane</keyword>
<comment type="caution">
    <text evidence="14">The sequence shown here is derived from an EMBL/GenBank/DDBJ whole genome shotgun (WGS) entry which is preliminary data.</text>
</comment>
<dbReference type="Proteomes" id="UP001143480">
    <property type="component" value="Unassembled WGS sequence"/>
</dbReference>
<evidence type="ECO:0000256" key="5">
    <source>
        <dbReference type="ARBA" id="ARBA00022984"/>
    </source>
</evidence>
<feature type="compositionally biased region" description="Pro residues" evidence="10">
    <location>
        <begin position="348"/>
        <end position="358"/>
    </location>
</feature>
<evidence type="ECO:0000313" key="15">
    <source>
        <dbReference type="Proteomes" id="UP001143480"/>
    </source>
</evidence>
<evidence type="ECO:0000256" key="9">
    <source>
        <dbReference type="RuleBase" id="RU004016"/>
    </source>
</evidence>
<proteinExistence type="inferred from homology"/>
<keyword evidence="11" id="KW-1133">Transmembrane helix</keyword>
<dbReference type="SUPFAM" id="SSF56601">
    <property type="entry name" value="beta-lactamase/transpeptidase-like"/>
    <property type="match status" value="1"/>
</dbReference>
<keyword evidence="11" id="KW-0812">Transmembrane</keyword>
<feature type="domain" description="Peptidase S11 D-alanyl-D-alanine carboxypeptidase A N-terminal" evidence="13">
    <location>
        <begin position="76"/>
        <end position="308"/>
    </location>
</feature>
<dbReference type="GO" id="GO:0006508">
    <property type="term" value="P:proteolysis"/>
    <property type="evidence" value="ECO:0007669"/>
    <property type="project" value="InterPro"/>
</dbReference>
<dbReference type="InterPro" id="IPR018044">
    <property type="entry name" value="Peptidase_S11"/>
</dbReference>
<evidence type="ECO:0000259" key="13">
    <source>
        <dbReference type="Pfam" id="PF00768"/>
    </source>
</evidence>
<dbReference type="PANTHER" id="PTHR21581:SF33">
    <property type="entry name" value="D-ALANYL-D-ALANINE CARBOXYPEPTIDASE DACB"/>
    <property type="match status" value="1"/>
</dbReference>
<sequence>MSLGRLVAAAVAVSLVGPVLEPSPAPADTTAVVPCPYAAPPTIPPTPASPERDPAAPVVGGPQLATKGLAVPPGAAAPPATSAMSWVVADLDTGEVLGACSPHLRRRPASVQKLLLAATALPALDPNLVVEATESDVNVPRDSSLVGLIAGGRYPVSALWYGLLLESGNDAAAALARVAGGDGGEAATVAAMNAEAHRLGADDTHAVTPSGYDAPDQFTSAYDLALIAREDLDRQAFVQYDSALTFQWPAAPPKDPKGFQIQNENKLLTGYPGAIGGKTGFTDEARHTYVGAAKRGDRRLVVTVMGAEIVPARAWKQGATLLDWGFAQPAGASVGHLVTVEEAAKLHAPPPSPAPGTPAPAAAGGTAGAAPPAPGRTLSFTVVALAVLVLLCAAGAVVMVRRARRIRV</sequence>
<dbReference type="AlphaFoldDB" id="A0A9W6KIV3"/>
<feature type="active site" evidence="7">
    <location>
        <position position="167"/>
    </location>
</feature>
<dbReference type="InterPro" id="IPR012338">
    <property type="entry name" value="Beta-lactam/transpept-like"/>
</dbReference>
<gene>
    <name evidence="14" type="ORF">GCM10017581_040750</name>
</gene>
<keyword evidence="15" id="KW-1185">Reference proteome</keyword>
<evidence type="ECO:0000256" key="1">
    <source>
        <dbReference type="ARBA" id="ARBA00007164"/>
    </source>
</evidence>
<feature type="compositionally biased region" description="Low complexity" evidence="10">
    <location>
        <begin position="359"/>
        <end position="370"/>
    </location>
</feature>
<dbReference type="GO" id="GO:0071555">
    <property type="term" value="P:cell wall organization"/>
    <property type="evidence" value="ECO:0007669"/>
    <property type="project" value="UniProtKB-KW"/>
</dbReference>
<dbReference type="GO" id="GO:0009002">
    <property type="term" value="F:serine-type D-Ala-D-Ala carboxypeptidase activity"/>
    <property type="evidence" value="ECO:0007669"/>
    <property type="project" value="InterPro"/>
</dbReference>
<feature type="signal peptide" evidence="12">
    <location>
        <begin position="1"/>
        <end position="27"/>
    </location>
</feature>
<dbReference type="InterPro" id="IPR001967">
    <property type="entry name" value="Peptidase_S11_N"/>
</dbReference>
<evidence type="ECO:0000256" key="11">
    <source>
        <dbReference type="SAM" id="Phobius"/>
    </source>
</evidence>
<feature type="binding site" evidence="8">
    <location>
        <position position="278"/>
    </location>
    <ligand>
        <name>substrate</name>
    </ligand>
</feature>
<dbReference type="Pfam" id="PF00768">
    <property type="entry name" value="Peptidase_S11"/>
    <property type="match status" value="1"/>
</dbReference>
<feature type="region of interest" description="Disordered" evidence="10">
    <location>
        <begin position="346"/>
        <end position="370"/>
    </location>
</feature>
<dbReference type="Gene3D" id="3.40.710.10">
    <property type="entry name" value="DD-peptidase/beta-lactamase superfamily"/>
    <property type="match status" value="1"/>
</dbReference>
<dbReference type="GO" id="GO:0008360">
    <property type="term" value="P:regulation of cell shape"/>
    <property type="evidence" value="ECO:0007669"/>
    <property type="project" value="UniProtKB-KW"/>
</dbReference>
<keyword evidence="2 12" id="KW-0732">Signal</keyword>
<name>A0A9W6KIV3_9ACTN</name>
<reference evidence="14" key="1">
    <citation type="journal article" date="2014" name="Int. J. Syst. Evol. Microbiol.">
        <title>Complete genome sequence of Corynebacterium casei LMG S-19264T (=DSM 44701T), isolated from a smear-ripened cheese.</title>
        <authorList>
            <consortium name="US DOE Joint Genome Institute (JGI-PGF)"/>
            <person name="Walter F."/>
            <person name="Albersmeier A."/>
            <person name="Kalinowski J."/>
            <person name="Ruckert C."/>
        </authorList>
    </citation>
    <scope>NUCLEOTIDE SEQUENCE</scope>
    <source>
        <strain evidence="14">VKM Ac-1321</strain>
    </source>
</reference>
<protein>
    <submittedName>
        <fullName evidence="14">Penicillin-binding protein DacB1</fullName>
    </submittedName>
</protein>
<evidence type="ECO:0000256" key="6">
    <source>
        <dbReference type="ARBA" id="ARBA00023316"/>
    </source>
</evidence>
<evidence type="ECO:0000256" key="3">
    <source>
        <dbReference type="ARBA" id="ARBA00022801"/>
    </source>
</evidence>
<dbReference type="PANTHER" id="PTHR21581">
    <property type="entry name" value="D-ALANYL-D-ALANINE CARBOXYPEPTIDASE"/>
    <property type="match status" value="1"/>
</dbReference>
<dbReference type="EMBL" id="BSFP01000023">
    <property type="protein sequence ID" value="GLL02333.1"/>
    <property type="molecule type" value="Genomic_DNA"/>
</dbReference>
<organism evidence="14 15">
    <name type="scientific">Dactylosporangium matsuzakiense</name>
    <dbReference type="NCBI Taxonomy" id="53360"/>
    <lineage>
        <taxon>Bacteria</taxon>
        <taxon>Bacillati</taxon>
        <taxon>Actinomycetota</taxon>
        <taxon>Actinomycetes</taxon>
        <taxon>Micromonosporales</taxon>
        <taxon>Micromonosporaceae</taxon>
        <taxon>Dactylosporangium</taxon>
    </lineage>
</organism>
<feature type="transmembrane region" description="Helical" evidence="11">
    <location>
        <begin position="378"/>
        <end position="400"/>
    </location>
</feature>
<feature type="active site" description="Proton acceptor" evidence="7">
    <location>
        <position position="113"/>
    </location>
</feature>
<evidence type="ECO:0000256" key="8">
    <source>
        <dbReference type="PIRSR" id="PIRSR618044-2"/>
    </source>
</evidence>
<dbReference type="GO" id="GO:0009252">
    <property type="term" value="P:peptidoglycan biosynthetic process"/>
    <property type="evidence" value="ECO:0007669"/>
    <property type="project" value="UniProtKB-KW"/>
</dbReference>
<evidence type="ECO:0000256" key="7">
    <source>
        <dbReference type="PIRSR" id="PIRSR618044-1"/>
    </source>
</evidence>
<dbReference type="PRINTS" id="PR00725">
    <property type="entry name" value="DADACBPTASE1"/>
</dbReference>